<comment type="caution">
    <text evidence="7">The sequence shown here is derived from an EMBL/GenBank/DDBJ whole genome shotgun (WGS) entry which is preliminary data.</text>
</comment>
<feature type="transmembrane region" description="Helical" evidence="5">
    <location>
        <begin position="289"/>
        <end position="311"/>
    </location>
</feature>
<evidence type="ECO:0000259" key="6">
    <source>
        <dbReference type="PROSITE" id="PS51192"/>
    </source>
</evidence>
<dbReference type="Proteomes" id="UP001159427">
    <property type="component" value="Unassembled WGS sequence"/>
</dbReference>
<dbReference type="InterPro" id="IPR014001">
    <property type="entry name" value="Helicase_ATP-bd"/>
</dbReference>
<feature type="domain" description="Helicase ATP-binding" evidence="6">
    <location>
        <begin position="1"/>
        <end position="152"/>
    </location>
</feature>
<name>A0ABN8PIE4_9CNID</name>
<evidence type="ECO:0000256" key="1">
    <source>
        <dbReference type="ARBA" id="ARBA00005446"/>
    </source>
</evidence>
<evidence type="ECO:0000256" key="2">
    <source>
        <dbReference type="ARBA" id="ARBA00023125"/>
    </source>
</evidence>
<dbReference type="PROSITE" id="PS51192">
    <property type="entry name" value="HELICASE_ATP_BIND_1"/>
    <property type="match status" value="1"/>
</dbReference>
<evidence type="ECO:0000313" key="7">
    <source>
        <dbReference type="EMBL" id="CAH3144507.1"/>
    </source>
</evidence>
<keyword evidence="2" id="KW-0238">DNA-binding</keyword>
<reference evidence="7 8" key="1">
    <citation type="submission" date="2022-05" db="EMBL/GenBank/DDBJ databases">
        <authorList>
            <consortium name="Genoscope - CEA"/>
            <person name="William W."/>
        </authorList>
    </citation>
    <scope>NUCLEOTIDE SEQUENCE [LARGE SCALE GENOMIC DNA]</scope>
</reference>
<keyword evidence="5" id="KW-1133">Transmembrane helix</keyword>
<organism evidence="7 8">
    <name type="scientific">Porites evermanni</name>
    <dbReference type="NCBI Taxonomy" id="104178"/>
    <lineage>
        <taxon>Eukaryota</taxon>
        <taxon>Metazoa</taxon>
        <taxon>Cnidaria</taxon>
        <taxon>Anthozoa</taxon>
        <taxon>Hexacorallia</taxon>
        <taxon>Scleractinia</taxon>
        <taxon>Fungiina</taxon>
        <taxon>Poritidae</taxon>
        <taxon>Porites</taxon>
    </lineage>
</organism>
<proteinExistence type="inferred from homology"/>
<evidence type="ECO:0000256" key="3">
    <source>
        <dbReference type="ARBA" id="ARBA00023235"/>
    </source>
</evidence>
<evidence type="ECO:0000256" key="5">
    <source>
        <dbReference type="SAM" id="Phobius"/>
    </source>
</evidence>
<dbReference type="PANTHER" id="PTHR13710">
    <property type="entry name" value="DNA HELICASE RECQ FAMILY MEMBER"/>
    <property type="match status" value="1"/>
</dbReference>
<dbReference type="SUPFAM" id="SSF52540">
    <property type="entry name" value="P-loop containing nucleoside triphosphate hydrolases"/>
    <property type="match status" value="1"/>
</dbReference>
<protein>
    <recommendedName>
        <fullName evidence="6">Helicase ATP-binding domain-containing protein</fullName>
    </recommendedName>
</protein>
<keyword evidence="8" id="KW-1185">Reference proteome</keyword>
<comment type="similarity">
    <text evidence="1">Belongs to the helicase family. RecQ subfamily.</text>
</comment>
<evidence type="ECO:0000256" key="4">
    <source>
        <dbReference type="ARBA" id="ARBA00023242"/>
    </source>
</evidence>
<evidence type="ECO:0000313" key="8">
    <source>
        <dbReference type="Proteomes" id="UP001159427"/>
    </source>
</evidence>
<sequence>MEGCITDPCCLVIVPLRSIVEEQVNYNDFGMTAKGFEKLSEALKDIKSNKYKLIYASAEQALSSEFLSLLRDDSSELKKSLSLIVVDESHTVETWGKGKKRGKKVLEPFRKDFGELSTLRSFCSVPLLAITGTATKLMQTTIMQQLATGENTVMLNISPNRENIRFSVIKTTKTDQLGYLGWLIDIIKERHLLSPKTIIFCATMHDVAKVFGFLLAELGDSAHVAEKPRIPENRLEAGRAGRDGASAHNVVLYHGNQLPHCEEAIKQFARSGSCVRKALLRTLMMSQAIILHMNAAAAVTTIVYVLVRSVVAKDFLLMSQKG</sequence>
<keyword evidence="5" id="KW-0812">Transmembrane</keyword>
<keyword evidence="5" id="KW-0472">Membrane</keyword>
<keyword evidence="3" id="KW-0413">Isomerase</keyword>
<dbReference type="EMBL" id="CALNXI010000873">
    <property type="protein sequence ID" value="CAH3144507.1"/>
    <property type="molecule type" value="Genomic_DNA"/>
</dbReference>
<dbReference type="InterPro" id="IPR027417">
    <property type="entry name" value="P-loop_NTPase"/>
</dbReference>
<gene>
    <name evidence="7" type="ORF">PEVE_00043192</name>
</gene>
<dbReference type="PANTHER" id="PTHR13710:SF153">
    <property type="entry name" value="RECQ-LIKE DNA HELICASE BLM"/>
    <property type="match status" value="1"/>
</dbReference>
<keyword evidence="4" id="KW-0539">Nucleus</keyword>
<dbReference type="Gene3D" id="3.40.50.300">
    <property type="entry name" value="P-loop containing nucleotide triphosphate hydrolases"/>
    <property type="match status" value="1"/>
</dbReference>
<accession>A0ABN8PIE4</accession>